<comment type="caution">
    <text evidence="2">The sequence shown here is derived from an EMBL/GenBank/DDBJ whole genome shotgun (WGS) entry which is preliminary data.</text>
</comment>
<dbReference type="Proteomes" id="UP001388673">
    <property type="component" value="Unassembled WGS sequence"/>
</dbReference>
<keyword evidence="3" id="KW-1185">Reference proteome</keyword>
<gene>
    <name evidence="2" type="ORF">IAR55_000876</name>
</gene>
<name>A0AAW0Z476_9TREE</name>
<evidence type="ECO:0000313" key="2">
    <source>
        <dbReference type="EMBL" id="KAK8865730.1"/>
    </source>
</evidence>
<sequence length="96" mass="10099">MNMSENASQQSSRPHTTISSFGPTLREREGGSGQDTRTTMTSGSSASIHGGRDEGIFNGRSLKLEGVFKHLVAIPDGAENNAYITSVTGTNVTNPS</sequence>
<evidence type="ECO:0000313" key="3">
    <source>
        <dbReference type="Proteomes" id="UP001388673"/>
    </source>
</evidence>
<dbReference type="RefSeq" id="XP_066805209.1">
    <property type="nucleotide sequence ID" value="XM_066944008.1"/>
</dbReference>
<dbReference type="EMBL" id="JBCAWK010000002">
    <property type="protein sequence ID" value="KAK8865730.1"/>
    <property type="molecule type" value="Genomic_DNA"/>
</dbReference>
<feature type="region of interest" description="Disordered" evidence="1">
    <location>
        <begin position="1"/>
        <end position="57"/>
    </location>
</feature>
<organism evidence="2 3">
    <name type="scientific">Kwoniella newhampshirensis</name>
    <dbReference type="NCBI Taxonomy" id="1651941"/>
    <lineage>
        <taxon>Eukaryota</taxon>
        <taxon>Fungi</taxon>
        <taxon>Dikarya</taxon>
        <taxon>Basidiomycota</taxon>
        <taxon>Agaricomycotina</taxon>
        <taxon>Tremellomycetes</taxon>
        <taxon>Tremellales</taxon>
        <taxon>Cryptococcaceae</taxon>
        <taxon>Kwoniella</taxon>
    </lineage>
</organism>
<protein>
    <submittedName>
        <fullName evidence="2">Uncharacterized protein</fullName>
    </submittedName>
</protein>
<reference evidence="2 3" key="1">
    <citation type="journal article" date="2024" name="bioRxiv">
        <title>Comparative genomics of Cryptococcus and Kwoniella reveals pathogenesis evolution and contrasting karyotype dynamics via intercentromeric recombination or chromosome fusion.</title>
        <authorList>
            <person name="Coelho M.A."/>
            <person name="David-Palma M."/>
            <person name="Shea T."/>
            <person name="Bowers K."/>
            <person name="McGinley-Smith S."/>
            <person name="Mohammad A.W."/>
            <person name="Gnirke A."/>
            <person name="Yurkov A.M."/>
            <person name="Nowrousian M."/>
            <person name="Sun S."/>
            <person name="Cuomo C.A."/>
            <person name="Heitman J."/>
        </authorList>
    </citation>
    <scope>NUCLEOTIDE SEQUENCE [LARGE SCALE GENOMIC DNA]</scope>
    <source>
        <strain evidence="2 3">CBS 13917</strain>
    </source>
</reference>
<proteinExistence type="predicted"/>
<evidence type="ECO:0000256" key="1">
    <source>
        <dbReference type="SAM" id="MobiDB-lite"/>
    </source>
</evidence>
<feature type="compositionally biased region" description="Polar residues" evidence="1">
    <location>
        <begin position="1"/>
        <end position="22"/>
    </location>
</feature>
<dbReference type="KEGG" id="kne:92178135"/>
<accession>A0AAW0Z476</accession>
<dbReference type="GeneID" id="92178135"/>
<dbReference type="AlphaFoldDB" id="A0AAW0Z476"/>
<feature type="compositionally biased region" description="Polar residues" evidence="1">
    <location>
        <begin position="34"/>
        <end position="47"/>
    </location>
</feature>